<sequence length="362" mass="41228">MGLSIETLRLTNFRNFNEKTFVFDKGITLLIGPNATGKTNTIEALQLITTGSSFRHPRLCDLLGDKEISSFIQSHVTGDGRVVDLLCLLTPTKKSFQKNTKPCTKHDIIGLYPSVLFYPDNLLVIKGSAKERRDELDLFGSNIHKGYDNVVRTYMRTVTQRNTLLKDGYCSDSLINAWNESLAFGGATLLQHRLNLFSQLMPKVKEIYHELAQSETLDIVYESTITEDIFSLSREQIQEAFFSALEKNYEEDKRRQQTLVGPHRDDICFYINNKPARTFGSQGQQRSIVLAWKMAEIEVTKNLIKTTPLLLLDDVMSELDIYRREALLNFISRGVQTIITSTNAEPQMCKQINPAQVIRYGE</sequence>
<dbReference type="GO" id="GO:0006302">
    <property type="term" value="P:double-strand break repair"/>
    <property type="evidence" value="ECO:0007669"/>
    <property type="project" value="TreeGrafter"/>
</dbReference>
<keyword evidence="8 12" id="KW-0067">ATP-binding</keyword>
<dbReference type="PROSITE" id="PS00618">
    <property type="entry name" value="RECF_2"/>
    <property type="match status" value="1"/>
</dbReference>
<dbReference type="Gene3D" id="3.40.50.300">
    <property type="entry name" value="P-loop containing nucleotide triphosphate hydrolases"/>
    <property type="match status" value="1"/>
</dbReference>
<accession>A0A133XVF2</accession>
<dbReference type="InterPro" id="IPR027417">
    <property type="entry name" value="P-loop_NTPase"/>
</dbReference>
<keyword evidence="16" id="KW-1185">Reference proteome</keyword>
<feature type="binding site" evidence="12">
    <location>
        <begin position="32"/>
        <end position="39"/>
    </location>
    <ligand>
        <name>ATP</name>
        <dbReference type="ChEBI" id="CHEBI:30616"/>
    </ligand>
</feature>
<evidence type="ECO:0000256" key="5">
    <source>
        <dbReference type="ARBA" id="ARBA00022705"/>
    </source>
</evidence>
<dbReference type="GO" id="GO:0006260">
    <property type="term" value="P:DNA replication"/>
    <property type="evidence" value="ECO:0007669"/>
    <property type="project" value="UniProtKB-UniRule"/>
</dbReference>
<dbReference type="NCBIfam" id="TIGR00611">
    <property type="entry name" value="recf"/>
    <property type="match status" value="1"/>
</dbReference>
<dbReference type="Proteomes" id="UP000070675">
    <property type="component" value="Unassembled WGS sequence"/>
</dbReference>
<dbReference type="OrthoDB" id="9803889at2"/>
<comment type="caution">
    <text evidence="15">The sequence shown here is derived from an EMBL/GenBank/DDBJ whole genome shotgun (WGS) entry which is preliminary data.</text>
</comment>
<comment type="similarity">
    <text evidence="2 12 13">Belongs to the RecF family.</text>
</comment>
<dbReference type="Gene3D" id="1.20.1050.90">
    <property type="entry name" value="RecF/RecN/SMC, N-terminal domain"/>
    <property type="match status" value="1"/>
</dbReference>
<evidence type="ECO:0000256" key="13">
    <source>
        <dbReference type="RuleBase" id="RU000578"/>
    </source>
</evidence>
<evidence type="ECO:0000256" key="10">
    <source>
        <dbReference type="ARBA" id="ARBA00023204"/>
    </source>
</evidence>
<dbReference type="InterPro" id="IPR001238">
    <property type="entry name" value="DNA-binding_RecF"/>
</dbReference>
<dbReference type="SUPFAM" id="SSF52540">
    <property type="entry name" value="P-loop containing nucleoside triphosphate hydrolases"/>
    <property type="match status" value="1"/>
</dbReference>
<dbReference type="InterPro" id="IPR042174">
    <property type="entry name" value="RecF_2"/>
</dbReference>
<evidence type="ECO:0000256" key="4">
    <source>
        <dbReference type="ARBA" id="ARBA00022490"/>
    </source>
</evidence>
<comment type="function">
    <text evidence="11 12 13">The RecF protein is involved in DNA metabolism; it is required for DNA replication and normal SOS inducibility. RecF binds preferentially to single-stranded, linear DNA. It also seems to bind ATP.</text>
</comment>
<evidence type="ECO:0000256" key="12">
    <source>
        <dbReference type="HAMAP-Rule" id="MF_00365"/>
    </source>
</evidence>
<keyword evidence="12 13" id="KW-0742">SOS response</keyword>
<dbReference type="Pfam" id="PF02463">
    <property type="entry name" value="SMC_N"/>
    <property type="match status" value="1"/>
</dbReference>
<keyword evidence="7 12" id="KW-0227">DNA damage</keyword>
<dbReference type="EMBL" id="LSCR01000009">
    <property type="protein sequence ID" value="KXB34927.1"/>
    <property type="molecule type" value="Genomic_DNA"/>
</dbReference>
<dbReference type="GO" id="GO:0000731">
    <property type="term" value="P:DNA synthesis involved in DNA repair"/>
    <property type="evidence" value="ECO:0007669"/>
    <property type="project" value="TreeGrafter"/>
</dbReference>
<feature type="domain" description="RecF/RecN/SMC N-terminal" evidence="14">
    <location>
        <begin position="5"/>
        <end position="345"/>
    </location>
</feature>
<keyword evidence="6 12" id="KW-0547">Nucleotide-binding</keyword>
<dbReference type="InterPro" id="IPR018078">
    <property type="entry name" value="DNA-binding_RecF_CS"/>
</dbReference>
<name>A0A133XVF2_9ACTN</name>
<evidence type="ECO:0000256" key="7">
    <source>
        <dbReference type="ARBA" id="ARBA00022763"/>
    </source>
</evidence>
<reference evidence="16" key="1">
    <citation type="submission" date="2016-01" db="EMBL/GenBank/DDBJ databases">
        <authorList>
            <person name="Mitreva M."/>
            <person name="Pepin K.H."/>
            <person name="Mihindukulasuriya K.A."/>
            <person name="Fulton R."/>
            <person name="Fronick C."/>
            <person name="O'Laughlin M."/>
            <person name="Miner T."/>
            <person name="Herter B."/>
            <person name="Rosa B.A."/>
            <person name="Cordes M."/>
            <person name="Tomlinson C."/>
            <person name="Wollam A."/>
            <person name="Palsikar V.B."/>
            <person name="Mardis E.R."/>
            <person name="Wilson R.K."/>
        </authorList>
    </citation>
    <scope>NUCLEOTIDE SEQUENCE [LARGE SCALE GENOMIC DNA]</scope>
    <source>
        <strain evidence="16">DNF00019</strain>
    </source>
</reference>
<dbReference type="HAMAP" id="MF_00365">
    <property type="entry name" value="RecF"/>
    <property type="match status" value="1"/>
</dbReference>
<dbReference type="AlphaFoldDB" id="A0A133XVF2"/>
<dbReference type="RefSeq" id="WP_066305188.1">
    <property type="nucleotide sequence ID" value="NZ_KQ959489.1"/>
</dbReference>
<evidence type="ECO:0000256" key="3">
    <source>
        <dbReference type="ARBA" id="ARBA00020170"/>
    </source>
</evidence>
<gene>
    <name evidence="12" type="primary">recF</name>
    <name evidence="15" type="ORF">HMPREF3192_00672</name>
</gene>
<organism evidence="15 16">
    <name type="scientific">Atopobium deltae</name>
    <dbReference type="NCBI Taxonomy" id="1393034"/>
    <lineage>
        <taxon>Bacteria</taxon>
        <taxon>Bacillati</taxon>
        <taxon>Actinomycetota</taxon>
        <taxon>Coriobacteriia</taxon>
        <taxon>Coriobacteriales</taxon>
        <taxon>Atopobiaceae</taxon>
        <taxon>Atopobium</taxon>
    </lineage>
</organism>
<evidence type="ECO:0000313" key="16">
    <source>
        <dbReference type="Proteomes" id="UP000070675"/>
    </source>
</evidence>
<keyword evidence="10 12" id="KW-0234">DNA repair</keyword>
<proteinExistence type="inferred from homology"/>
<evidence type="ECO:0000256" key="1">
    <source>
        <dbReference type="ARBA" id="ARBA00004496"/>
    </source>
</evidence>
<dbReference type="STRING" id="1393034.HMPREF3192_00672"/>
<keyword evidence="5 12" id="KW-0235">DNA replication</keyword>
<evidence type="ECO:0000256" key="9">
    <source>
        <dbReference type="ARBA" id="ARBA00023125"/>
    </source>
</evidence>
<evidence type="ECO:0000259" key="14">
    <source>
        <dbReference type="Pfam" id="PF02463"/>
    </source>
</evidence>
<dbReference type="PATRIC" id="fig|1393034.3.peg.648"/>
<dbReference type="InterPro" id="IPR003395">
    <property type="entry name" value="RecF/RecN/SMC_N"/>
</dbReference>
<keyword evidence="9 12" id="KW-0238">DNA-binding</keyword>
<protein>
    <recommendedName>
        <fullName evidence="3 12">DNA replication and repair protein RecF</fullName>
    </recommendedName>
</protein>
<comment type="subcellular location">
    <subcellularLocation>
        <location evidence="1 12 13">Cytoplasm</location>
    </subcellularLocation>
</comment>
<keyword evidence="4 12" id="KW-0963">Cytoplasm</keyword>
<dbReference type="GO" id="GO:0009432">
    <property type="term" value="P:SOS response"/>
    <property type="evidence" value="ECO:0007669"/>
    <property type="project" value="UniProtKB-UniRule"/>
</dbReference>
<evidence type="ECO:0000256" key="2">
    <source>
        <dbReference type="ARBA" id="ARBA00008016"/>
    </source>
</evidence>
<evidence type="ECO:0000256" key="6">
    <source>
        <dbReference type="ARBA" id="ARBA00022741"/>
    </source>
</evidence>
<dbReference type="PANTHER" id="PTHR32182:SF0">
    <property type="entry name" value="DNA REPLICATION AND REPAIR PROTEIN RECF"/>
    <property type="match status" value="1"/>
</dbReference>
<evidence type="ECO:0000256" key="8">
    <source>
        <dbReference type="ARBA" id="ARBA00022840"/>
    </source>
</evidence>
<dbReference type="GO" id="GO:0005737">
    <property type="term" value="C:cytoplasm"/>
    <property type="evidence" value="ECO:0007669"/>
    <property type="project" value="UniProtKB-SubCell"/>
</dbReference>
<evidence type="ECO:0000256" key="11">
    <source>
        <dbReference type="ARBA" id="ARBA00025401"/>
    </source>
</evidence>
<dbReference type="GO" id="GO:0003697">
    <property type="term" value="F:single-stranded DNA binding"/>
    <property type="evidence" value="ECO:0007669"/>
    <property type="project" value="UniProtKB-UniRule"/>
</dbReference>
<dbReference type="PANTHER" id="PTHR32182">
    <property type="entry name" value="DNA REPLICATION AND REPAIR PROTEIN RECF"/>
    <property type="match status" value="1"/>
</dbReference>
<dbReference type="GO" id="GO:0005524">
    <property type="term" value="F:ATP binding"/>
    <property type="evidence" value="ECO:0007669"/>
    <property type="project" value="UniProtKB-UniRule"/>
</dbReference>
<evidence type="ECO:0000313" key="15">
    <source>
        <dbReference type="EMBL" id="KXB34927.1"/>
    </source>
</evidence>